<accession>X1ITN3</accession>
<feature type="transmembrane region" description="Helical" evidence="1">
    <location>
        <begin position="106"/>
        <end position="126"/>
    </location>
</feature>
<name>X1ITN3_9ZZZZ</name>
<feature type="transmembrane region" description="Helical" evidence="1">
    <location>
        <begin position="74"/>
        <end position="94"/>
    </location>
</feature>
<dbReference type="AlphaFoldDB" id="X1ITN3"/>
<gene>
    <name evidence="2" type="ORF">S03H2_56051</name>
</gene>
<feature type="non-terminal residue" evidence="2">
    <location>
        <position position="1"/>
    </location>
</feature>
<keyword evidence="1" id="KW-1133">Transmembrane helix</keyword>
<evidence type="ECO:0000256" key="1">
    <source>
        <dbReference type="SAM" id="Phobius"/>
    </source>
</evidence>
<keyword evidence="1" id="KW-0472">Membrane</keyword>
<keyword evidence="1" id="KW-0812">Transmembrane</keyword>
<sequence>LATGLVIGWVVPRGPDRIGLLLNPAILVGVVLAGAALNGLAFRRQRSPWVELLLTAPWLAIALSLVWLFPAGEWVLLASGVLALLLLYCLHRAGRECPPLYQPSEALVAAADVVPLACIATFGWLWGRD</sequence>
<dbReference type="EMBL" id="BARU01035841">
    <property type="protein sequence ID" value="GAH85067.1"/>
    <property type="molecule type" value="Genomic_DNA"/>
</dbReference>
<protein>
    <submittedName>
        <fullName evidence="2">Uncharacterized protein</fullName>
    </submittedName>
</protein>
<feature type="transmembrane region" description="Helical" evidence="1">
    <location>
        <begin position="20"/>
        <end position="42"/>
    </location>
</feature>
<feature type="transmembrane region" description="Helical" evidence="1">
    <location>
        <begin position="49"/>
        <end position="68"/>
    </location>
</feature>
<evidence type="ECO:0000313" key="2">
    <source>
        <dbReference type="EMBL" id="GAH85067.1"/>
    </source>
</evidence>
<organism evidence="2">
    <name type="scientific">marine sediment metagenome</name>
    <dbReference type="NCBI Taxonomy" id="412755"/>
    <lineage>
        <taxon>unclassified sequences</taxon>
        <taxon>metagenomes</taxon>
        <taxon>ecological metagenomes</taxon>
    </lineage>
</organism>
<comment type="caution">
    <text evidence="2">The sequence shown here is derived from an EMBL/GenBank/DDBJ whole genome shotgun (WGS) entry which is preliminary data.</text>
</comment>
<proteinExistence type="predicted"/>
<reference evidence="2" key="1">
    <citation type="journal article" date="2014" name="Front. Microbiol.">
        <title>High frequency of phylogenetically diverse reductive dehalogenase-homologous genes in deep subseafloor sedimentary metagenomes.</title>
        <authorList>
            <person name="Kawai M."/>
            <person name="Futagami T."/>
            <person name="Toyoda A."/>
            <person name="Takaki Y."/>
            <person name="Nishi S."/>
            <person name="Hori S."/>
            <person name="Arai W."/>
            <person name="Tsubouchi T."/>
            <person name="Morono Y."/>
            <person name="Uchiyama I."/>
            <person name="Ito T."/>
            <person name="Fujiyama A."/>
            <person name="Inagaki F."/>
            <person name="Takami H."/>
        </authorList>
    </citation>
    <scope>NUCLEOTIDE SEQUENCE</scope>
    <source>
        <strain evidence="2">Expedition CK06-06</strain>
    </source>
</reference>